<sequence length="111" mass="12858">MEDSFHISGTNLTIHLPVELDHHNAEKIKQRVDRMLATRNIRSIVFDFEKTVFMDSSGIGMIMGRYKNIRFMGGTAIAVKVSDRIRRILTLSGVYKYMDIYEGMPRQSELF</sequence>
<name>A0A9D0ZVN1_9FIRM</name>
<dbReference type="GO" id="GO:0043856">
    <property type="term" value="F:anti-sigma factor antagonist activity"/>
    <property type="evidence" value="ECO:0007669"/>
    <property type="project" value="InterPro"/>
</dbReference>
<evidence type="ECO:0000256" key="2">
    <source>
        <dbReference type="RuleBase" id="RU003749"/>
    </source>
</evidence>
<evidence type="ECO:0000313" key="4">
    <source>
        <dbReference type="EMBL" id="HIQ96265.1"/>
    </source>
</evidence>
<dbReference type="Proteomes" id="UP000886886">
    <property type="component" value="Unassembled WGS sequence"/>
</dbReference>
<dbReference type="Pfam" id="PF01740">
    <property type="entry name" value="STAS"/>
    <property type="match status" value="1"/>
</dbReference>
<dbReference type="InterPro" id="IPR003658">
    <property type="entry name" value="Anti-sigma_ant"/>
</dbReference>
<proteinExistence type="inferred from homology"/>
<organism evidence="4 5">
    <name type="scientific">Candidatus Limivivens merdigallinarum</name>
    <dbReference type="NCBI Taxonomy" id="2840859"/>
    <lineage>
        <taxon>Bacteria</taxon>
        <taxon>Bacillati</taxon>
        <taxon>Bacillota</taxon>
        <taxon>Clostridia</taxon>
        <taxon>Lachnospirales</taxon>
        <taxon>Lachnospiraceae</taxon>
        <taxon>Lachnospiraceae incertae sedis</taxon>
        <taxon>Candidatus Limivivens</taxon>
    </lineage>
</organism>
<evidence type="ECO:0000313" key="5">
    <source>
        <dbReference type="Proteomes" id="UP000886886"/>
    </source>
</evidence>
<dbReference type="SUPFAM" id="SSF52091">
    <property type="entry name" value="SpoIIaa-like"/>
    <property type="match status" value="1"/>
</dbReference>
<dbReference type="InterPro" id="IPR036513">
    <property type="entry name" value="STAS_dom_sf"/>
</dbReference>
<feature type="domain" description="STAS" evidence="3">
    <location>
        <begin position="12"/>
        <end position="111"/>
    </location>
</feature>
<dbReference type="CDD" id="cd07043">
    <property type="entry name" value="STAS_anti-anti-sigma_factors"/>
    <property type="match status" value="1"/>
</dbReference>
<reference evidence="4" key="2">
    <citation type="journal article" date="2021" name="PeerJ">
        <title>Extensive microbial diversity within the chicken gut microbiome revealed by metagenomics and culture.</title>
        <authorList>
            <person name="Gilroy R."/>
            <person name="Ravi A."/>
            <person name="Getino M."/>
            <person name="Pursley I."/>
            <person name="Horton D.L."/>
            <person name="Alikhan N.F."/>
            <person name="Baker D."/>
            <person name="Gharbi K."/>
            <person name="Hall N."/>
            <person name="Watson M."/>
            <person name="Adriaenssens E.M."/>
            <person name="Foster-Nyarko E."/>
            <person name="Jarju S."/>
            <person name="Secka A."/>
            <person name="Antonio M."/>
            <person name="Oren A."/>
            <person name="Chaudhuri R.R."/>
            <person name="La Ragione R."/>
            <person name="Hildebrand F."/>
            <person name="Pallen M.J."/>
        </authorList>
    </citation>
    <scope>NUCLEOTIDE SEQUENCE</scope>
    <source>
        <strain evidence="4">ChiSjej3B21-11622</strain>
    </source>
</reference>
<accession>A0A9D0ZVN1</accession>
<dbReference type="InterPro" id="IPR002645">
    <property type="entry name" value="STAS_dom"/>
</dbReference>
<protein>
    <recommendedName>
        <fullName evidence="2">Anti-sigma factor antagonist</fullName>
    </recommendedName>
</protein>
<dbReference type="PROSITE" id="PS50801">
    <property type="entry name" value="STAS"/>
    <property type="match status" value="1"/>
</dbReference>
<evidence type="ECO:0000256" key="1">
    <source>
        <dbReference type="ARBA" id="ARBA00009013"/>
    </source>
</evidence>
<gene>
    <name evidence="4" type="ORF">IAB26_06855</name>
</gene>
<dbReference type="PANTHER" id="PTHR33495">
    <property type="entry name" value="ANTI-SIGMA FACTOR ANTAGONIST TM_1081-RELATED-RELATED"/>
    <property type="match status" value="1"/>
</dbReference>
<dbReference type="NCBIfam" id="TIGR00377">
    <property type="entry name" value="ant_ant_sig"/>
    <property type="match status" value="1"/>
</dbReference>
<evidence type="ECO:0000259" key="3">
    <source>
        <dbReference type="PROSITE" id="PS50801"/>
    </source>
</evidence>
<dbReference type="AlphaFoldDB" id="A0A9D0ZVN1"/>
<reference evidence="4" key="1">
    <citation type="submission" date="2020-10" db="EMBL/GenBank/DDBJ databases">
        <authorList>
            <person name="Gilroy R."/>
        </authorList>
    </citation>
    <scope>NUCLEOTIDE SEQUENCE</scope>
    <source>
        <strain evidence="4">ChiSjej3B21-11622</strain>
    </source>
</reference>
<dbReference type="PANTHER" id="PTHR33495:SF2">
    <property type="entry name" value="ANTI-SIGMA FACTOR ANTAGONIST TM_1081-RELATED"/>
    <property type="match status" value="1"/>
</dbReference>
<dbReference type="Gene3D" id="3.30.750.24">
    <property type="entry name" value="STAS domain"/>
    <property type="match status" value="1"/>
</dbReference>
<comment type="similarity">
    <text evidence="1 2">Belongs to the anti-sigma-factor antagonist family.</text>
</comment>
<comment type="caution">
    <text evidence="4">The sequence shown here is derived from an EMBL/GenBank/DDBJ whole genome shotgun (WGS) entry which is preliminary data.</text>
</comment>
<dbReference type="EMBL" id="DVFT01000099">
    <property type="protein sequence ID" value="HIQ96265.1"/>
    <property type="molecule type" value="Genomic_DNA"/>
</dbReference>